<proteinExistence type="predicted"/>
<comment type="caution">
    <text evidence="2">The sequence shown here is derived from an EMBL/GenBank/DDBJ whole genome shotgun (WGS) entry which is preliminary data.</text>
</comment>
<protein>
    <submittedName>
        <fullName evidence="2">DUF1330 domain-containing protein</fullName>
    </submittedName>
</protein>
<dbReference type="Pfam" id="PF07045">
    <property type="entry name" value="DUF1330"/>
    <property type="match status" value="1"/>
</dbReference>
<dbReference type="RefSeq" id="WP_135246355.1">
    <property type="nucleotide sequence ID" value="NZ_SIHO01000002.1"/>
</dbReference>
<dbReference type="SUPFAM" id="SSF54909">
    <property type="entry name" value="Dimeric alpha+beta barrel"/>
    <property type="match status" value="1"/>
</dbReference>
<accession>A0A4Y9EPG6</accession>
<gene>
    <name evidence="2" type="ORF">EUV02_11515</name>
</gene>
<dbReference type="PANTHER" id="PTHR40257">
    <property type="match status" value="1"/>
</dbReference>
<dbReference type="InterPro" id="IPR011008">
    <property type="entry name" value="Dimeric_a/b-barrel"/>
</dbReference>
<dbReference type="EMBL" id="SIHO01000002">
    <property type="protein sequence ID" value="TFU03763.1"/>
    <property type="molecule type" value="Genomic_DNA"/>
</dbReference>
<dbReference type="AlphaFoldDB" id="A0A4Y9EPG6"/>
<keyword evidence="3" id="KW-1185">Reference proteome</keyword>
<organism evidence="2 3">
    <name type="scientific">Glacieibacterium arshaanense</name>
    <dbReference type="NCBI Taxonomy" id="2511025"/>
    <lineage>
        <taxon>Bacteria</taxon>
        <taxon>Pseudomonadati</taxon>
        <taxon>Pseudomonadota</taxon>
        <taxon>Alphaproteobacteria</taxon>
        <taxon>Sphingomonadales</taxon>
        <taxon>Sphingosinicellaceae</taxon>
        <taxon>Glacieibacterium</taxon>
    </lineage>
</organism>
<sequence>MKVVNQVHPSAEQAQAFFGGTEDGPFVMVNLLKFREKAAYEDGSDADLTGMAAYLRYGMKVRDMITAVGGTPGYAGPVTALMLGEVEELWDMVALAEYPSLAAMRAMVTDPEYQKIARHRDAGLAGQLNIKTRGTLG</sequence>
<feature type="domain" description="DUF1330" evidence="1">
    <location>
        <begin position="47"/>
        <end position="127"/>
    </location>
</feature>
<dbReference type="Proteomes" id="UP000297737">
    <property type="component" value="Unassembled WGS sequence"/>
</dbReference>
<evidence type="ECO:0000313" key="3">
    <source>
        <dbReference type="Proteomes" id="UP000297737"/>
    </source>
</evidence>
<reference evidence="2 3" key="1">
    <citation type="submission" date="2019-02" db="EMBL/GenBank/DDBJ databases">
        <title>Polymorphobacter sp. isolated from the lake at the Tibet of China.</title>
        <authorList>
            <person name="Li A."/>
        </authorList>
    </citation>
    <scope>NUCLEOTIDE SEQUENCE [LARGE SCALE GENOMIC DNA]</scope>
    <source>
        <strain evidence="2 3">DJ1R-1</strain>
    </source>
</reference>
<evidence type="ECO:0000259" key="1">
    <source>
        <dbReference type="Pfam" id="PF07045"/>
    </source>
</evidence>
<dbReference type="Gene3D" id="3.30.70.100">
    <property type="match status" value="1"/>
</dbReference>
<dbReference type="OrthoDB" id="8909581at2"/>
<dbReference type="PANTHER" id="PTHR40257:SF1">
    <property type="entry name" value="DUF1330 DOMAIN-CONTAINING PROTEIN"/>
    <property type="match status" value="1"/>
</dbReference>
<evidence type="ECO:0000313" key="2">
    <source>
        <dbReference type="EMBL" id="TFU03763.1"/>
    </source>
</evidence>
<name>A0A4Y9EPG6_9SPHN</name>
<dbReference type="InterPro" id="IPR010753">
    <property type="entry name" value="DUF1330"/>
</dbReference>